<evidence type="ECO:0000256" key="3">
    <source>
        <dbReference type="RuleBase" id="RU364078"/>
    </source>
</evidence>
<dbReference type="Pfam" id="PF04127">
    <property type="entry name" value="DFP"/>
    <property type="match status" value="1"/>
</dbReference>
<dbReference type="KEGG" id="psti:SOO65_18175"/>
<dbReference type="InterPro" id="IPR007085">
    <property type="entry name" value="DNA/pantothenate-metab_flavo_C"/>
</dbReference>
<dbReference type="GO" id="GO:0015937">
    <property type="term" value="P:coenzyme A biosynthetic process"/>
    <property type="evidence" value="ECO:0007669"/>
    <property type="project" value="InterPro"/>
</dbReference>
<feature type="domain" description="Flavoprotein" evidence="4">
    <location>
        <begin position="1"/>
        <end position="178"/>
    </location>
</feature>
<comment type="cofactor">
    <cofactor evidence="3">
        <name>FMN</name>
        <dbReference type="ChEBI" id="CHEBI:58210"/>
    </cofactor>
</comment>
<dbReference type="Proteomes" id="UP001324634">
    <property type="component" value="Chromosome"/>
</dbReference>
<dbReference type="GO" id="GO:0071513">
    <property type="term" value="C:phosphopantothenoylcysteine decarboxylase complex"/>
    <property type="evidence" value="ECO:0007669"/>
    <property type="project" value="TreeGrafter"/>
</dbReference>
<keyword evidence="1 3" id="KW-0210">Decarboxylase</keyword>
<keyword evidence="3" id="KW-0288">FMN</keyword>
<keyword evidence="2 3" id="KW-0456">Lyase</keyword>
<evidence type="ECO:0000313" key="6">
    <source>
        <dbReference type="EMBL" id="WPU64624.1"/>
    </source>
</evidence>
<dbReference type="Gene3D" id="3.40.50.1950">
    <property type="entry name" value="Flavin prenyltransferase-like"/>
    <property type="match status" value="1"/>
</dbReference>
<dbReference type="PANTHER" id="PTHR14359:SF6">
    <property type="entry name" value="PHOSPHOPANTOTHENOYLCYSTEINE DECARBOXYLASE"/>
    <property type="match status" value="1"/>
</dbReference>
<comment type="function">
    <text evidence="3">Catalyzes two steps in the biosynthesis of coenzyme A. In the first step cysteine is conjugated to 4'-phosphopantothenate to form 4-phosphopantothenoylcysteine, in the latter compound is decarboxylated to form 4'-phosphopantotheine.</text>
</comment>
<dbReference type="Pfam" id="PF02441">
    <property type="entry name" value="Flavoprotein"/>
    <property type="match status" value="1"/>
</dbReference>
<dbReference type="NCBIfam" id="TIGR00521">
    <property type="entry name" value="coaBC_dfp"/>
    <property type="match status" value="1"/>
</dbReference>
<keyword evidence="3" id="KW-0285">Flavoprotein</keyword>
<evidence type="ECO:0000256" key="1">
    <source>
        <dbReference type="ARBA" id="ARBA00022793"/>
    </source>
</evidence>
<dbReference type="InterPro" id="IPR005252">
    <property type="entry name" value="CoaBC"/>
</dbReference>
<feature type="domain" description="DNA/pantothenate metabolism flavoprotein C-terminal" evidence="5">
    <location>
        <begin position="188"/>
        <end position="401"/>
    </location>
</feature>
<evidence type="ECO:0000256" key="2">
    <source>
        <dbReference type="ARBA" id="ARBA00023239"/>
    </source>
</evidence>
<comment type="similarity">
    <text evidence="3">In the N-terminal section; belongs to the HFCD (homo-oligomeric flavin containing Cys decarboxylase) superfamily.</text>
</comment>
<dbReference type="GO" id="GO:0004633">
    <property type="term" value="F:phosphopantothenoylcysteine decarboxylase activity"/>
    <property type="evidence" value="ECO:0007669"/>
    <property type="project" value="UniProtKB-EC"/>
</dbReference>
<sequence>MNILLGISGSIASFKSYDVARQLVKNGHSVKVILTAGALEFIKPETFRYLGIEAVYLPTDDFVPGNLAKTSTVLHIELVKWADKLIIAPASANTISRLAMGITNDLLSSVYLAYGSKPVLMFPAMNTQMWQNTRIQDHIKNLQALPQIGIINPVAGLLACGDIGSGKFPEVSAVVDLIETFDPTLPKKEKVVITAGATASPLDPVRYITNPSSGAMGMSVAKAFLMSGYEVTVLAGHQCTPAIDNLLGHPNFKLLKTPTTELMKQAAVKVFPESDLYISTGAIADIEFDTATIKLKKEAMGTSLPFRQAADILKEILSIRKKQKIVSFAAETETTKEVFQEKMNRKPVDLMIGNKVANGLIGSPEVQGFQKAEGEYFFVGPETIKGPLKLSKLELGKKLVAWFEGKITW</sequence>
<dbReference type="SUPFAM" id="SSF52507">
    <property type="entry name" value="Homo-oligomeric flavin-containing Cys decarboxylases, HFCD"/>
    <property type="match status" value="1"/>
</dbReference>
<proteinExistence type="inferred from homology"/>
<dbReference type="RefSeq" id="WP_321393751.1">
    <property type="nucleotide sequence ID" value="NZ_CP139487.1"/>
</dbReference>
<comment type="pathway">
    <text evidence="3">Cofactor biosynthesis; coenzyme A biosynthesis; CoA from (R)-pantothenate: step 2/5.</text>
</comment>
<name>A0AAX4HMV8_9BACT</name>
<dbReference type="GO" id="GO:0004632">
    <property type="term" value="F:phosphopantothenate--cysteine ligase activity"/>
    <property type="evidence" value="ECO:0007669"/>
    <property type="project" value="UniProtKB-EC"/>
</dbReference>
<evidence type="ECO:0000259" key="4">
    <source>
        <dbReference type="Pfam" id="PF02441"/>
    </source>
</evidence>
<dbReference type="SUPFAM" id="SSF102645">
    <property type="entry name" value="CoaB-like"/>
    <property type="match status" value="1"/>
</dbReference>
<dbReference type="Gene3D" id="3.40.50.10300">
    <property type="entry name" value="CoaB-like"/>
    <property type="match status" value="1"/>
</dbReference>
<dbReference type="EMBL" id="CP139487">
    <property type="protein sequence ID" value="WPU64624.1"/>
    <property type="molecule type" value="Genomic_DNA"/>
</dbReference>
<comment type="similarity">
    <text evidence="3">In the C-terminal section; belongs to the PPC synthetase family.</text>
</comment>
<reference evidence="6 7" key="1">
    <citation type="submission" date="2023-11" db="EMBL/GenBank/DDBJ databases">
        <title>Peredibacter starrii A3.12.</title>
        <authorList>
            <person name="Mitchell R.J."/>
        </authorList>
    </citation>
    <scope>NUCLEOTIDE SEQUENCE [LARGE SCALE GENOMIC DNA]</scope>
    <source>
        <strain evidence="6 7">A3.12</strain>
    </source>
</reference>
<dbReference type="EC" id="4.1.1.36" evidence="3"/>
<keyword evidence="7" id="KW-1185">Reference proteome</keyword>
<keyword evidence="3 6" id="KW-0436">Ligase</keyword>
<gene>
    <name evidence="6" type="primary">coaBC</name>
    <name evidence="6" type="ORF">SOO65_18175</name>
</gene>
<protein>
    <recommendedName>
        <fullName evidence="3">Coenzyme A biosynthesis bifunctional protein CoaBC</fullName>
        <ecNumber evidence="3">4.1.1.36</ecNumber>
        <ecNumber evidence="3">6.3.2.5</ecNumber>
    </recommendedName>
    <alternativeName>
        <fullName evidence="3">DNA/pantothenate metabolism flavoprotein</fullName>
    </alternativeName>
</protein>
<comment type="pathway">
    <text evidence="3">Cofactor biosynthesis; coenzyme A biosynthesis; CoA from (R)-pantothenate: step 3/5.</text>
</comment>
<comment type="catalytic activity">
    <reaction evidence="3">
        <text>(R)-4'-phosphopantothenate + L-cysteine + CTP = N-[(R)-4-phosphopantothenoyl]-L-cysteine + CMP + diphosphate + H(+)</text>
        <dbReference type="Rhea" id="RHEA:19397"/>
        <dbReference type="ChEBI" id="CHEBI:10986"/>
        <dbReference type="ChEBI" id="CHEBI:15378"/>
        <dbReference type="ChEBI" id="CHEBI:33019"/>
        <dbReference type="ChEBI" id="CHEBI:35235"/>
        <dbReference type="ChEBI" id="CHEBI:37563"/>
        <dbReference type="ChEBI" id="CHEBI:59458"/>
        <dbReference type="ChEBI" id="CHEBI:60377"/>
        <dbReference type="EC" id="6.3.2.5"/>
    </reaction>
</comment>
<dbReference type="GO" id="GO:0010181">
    <property type="term" value="F:FMN binding"/>
    <property type="evidence" value="ECO:0007669"/>
    <property type="project" value="InterPro"/>
</dbReference>
<evidence type="ECO:0000259" key="5">
    <source>
        <dbReference type="Pfam" id="PF04127"/>
    </source>
</evidence>
<dbReference type="InterPro" id="IPR036551">
    <property type="entry name" value="Flavin_trans-like"/>
</dbReference>
<accession>A0AAX4HMV8</accession>
<dbReference type="InterPro" id="IPR035929">
    <property type="entry name" value="CoaB-like_sf"/>
</dbReference>
<dbReference type="EC" id="6.3.2.5" evidence="3"/>
<dbReference type="GO" id="GO:0015941">
    <property type="term" value="P:pantothenate catabolic process"/>
    <property type="evidence" value="ECO:0007669"/>
    <property type="project" value="InterPro"/>
</dbReference>
<evidence type="ECO:0000313" key="7">
    <source>
        <dbReference type="Proteomes" id="UP001324634"/>
    </source>
</evidence>
<comment type="catalytic activity">
    <reaction evidence="3">
        <text>N-[(R)-4-phosphopantothenoyl]-L-cysteine + H(+) = (R)-4'-phosphopantetheine + CO2</text>
        <dbReference type="Rhea" id="RHEA:16793"/>
        <dbReference type="ChEBI" id="CHEBI:15378"/>
        <dbReference type="ChEBI" id="CHEBI:16526"/>
        <dbReference type="ChEBI" id="CHEBI:59458"/>
        <dbReference type="ChEBI" id="CHEBI:61723"/>
        <dbReference type="EC" id="4.1.1.36"/>
    </reaction>
</comment>
<organism evidence="6 7">
    <name type="scientific">Peredibacter starrii</name>
    <dbReference type="NCBI Taxonomy" id="28202"/>
    <lineage>
        <taxon>Bacteria</taxon>
        <taxon>Pseudomonadati</taxon>
        <taxon>Bdellovibrionota</taxon>
        <taxon>Bacteriovoracia</taxon>
        <taxon>Bacteriovoracales</taxon>
        <taxon>Bacteriovoracaceae</taxon>
        <taxon>Peredibacter</taxon>
    </lineage>
</organism>
<dbReference type="InterPro" id="IPR003382">
    <property type="entry name" value="Flavoprotein"/>
</dbReference>
<dbReference type="AlphaFoldDB" id="A0AAX4HMV8"/>
<dbReference type="PANTHER" id="PTHR14359">
    <property type="entry name" value="HOMO-OLIGOMERIC FLAVIN CONTAINING CYS DECARBOXYLASE FAMILY"/>
    <property type="match status" value="1"/>
</dbReference>